<evidence type="ECO:0000313" key="2">
    <source>
        <dbReference type="Proteomes" id="UP001239111"/>
    </source>
</evidence>
<evidence type="ECO:0000313" key="1">
    <source>
        <dbReference type="EMBL" id="KAJ8685439.1"/>
    </source>
</evidence>
<dbReference type="EMBL" id="CM056741">
    <property type="protein sequence ID" value="KAJ8685439.1"/>
    <property type="molecule type" value="Genomic_DNA"/>
</dbReference>
<comment type="caution">
    <text evidence="1">The sequence shown here is derived from an EMBL/GenBank/DDBJ whole genome shotgun (WGS) entry which is preliminary data.</text>
</comment>
<dbReference type="Proteomes" id="UP001239111">
    <property type="component" value="Chromosome 1"/>
</dbReference>
<protein>
    <submittedName>
        <fullName evidence="1">Uncharacterized protein</fullName>
    </submittedName>
</protein>
<gene>
    <name evidence="1" type="ORF">QAD02_021232</name>
</gene>
<reference evidence="1" key="1">
    <citation type="submission" date="2023-04" db="EMBL/GenBank/DDBJ databases">
        <title>A chromosome-level genome assembly of the parasitoid wasp Eretmocerus hayati.</title>
        <authorList>
            <person name="Zhong Y."/>
            <person name="Liu S."/>
            <person name="Liu Y."/>
        </authorList>
    </citation>
    <scope>NUCLEOTIDE SEQUENCE</scope>
    <source>
        <strain evidence="1">ZJU_SS_LIU_2023</strain>
    </source>
</reference>
<organism evidence="1 2">
    <name type="scientific">Eretmocerus hayati</name>
    <dbReference type="NCBI Taxonomy" id="131215"/>
    <lineage>
        <taxon>Eukaryota</taxon>
        <taxon>Metazoa</taxon>
        <taxon>Ecdysozoa</taxon>
        <taxon>Arthropoda</taxon>
        <taxon>Hexapoda</taxon>
        <taxon>Insecta</taxon>
        <taxon>Pterygota</taxon>
        <taxon>Neoptera</taxon>
        <taxon>Endopterygota</taxon>
        <taxon>Hymenoptera</taxon>
        <taxon>Apocrita</taxon>
        <taxon>Proctotrupomorpha</taxon>
        <taxon>Chalcidoidea</taxon>
        <taxon>Aphelinidae</taxon>
        <taxon>Aphelininae</taxon>
        <taxon>Eretmocerus</taxon>
    </lineage>
</organism>
<proteinExistence type="predicted"/>
<sequence>MSSKKPPPQGPPSSSRPNASSDNEDNPSRHRYVLFRFHGESSTGASSLRIVDSSLIHNFDWRQPLRDYLIPRQNPNGVIDYWPGQVVKTAQTRKELDPAKDEPINRERRVVLEKKRCSELFDQLIKRDGPIGGAESSEAASDDESQDDSKKRKCGKIQKYAAKASPKKKNKKVPPVNNVDPADLEILQHQAREMPGLSLSPDDNSETQDLKIRLILAENARVEAQAKLDQERQERRIQEEMIERLSVRVGQLEEQEPVRRRLQYNGSSSQACSSGQPSTSEQSLPVVHQRQSRKLKESKSKKSKKARSHKKAHSRRKRTCRRERGVFTEEQFAIFRQDETLAPEKHWTFTDPKTEEEIPMRHLLFGLSISQATWDSFKFKNPSQFARDLARALWSDEKLANRAVDISRITGHLSL</sequence>
<keyword evidence="2" id="KW-1185">Reference proteome</keyword>
<name>A0ACC2PQ47_9HYME</name>
<accession>A0ACC2PQ47</accession>